<dbReference type="RefSeq" id="WP_048311634.1">
    <property type="nucleotide sequence ID" value="NZ_CP119526.1"/>
</dbReference>
<dbReference type="InterPro" id="IPR051599">
    <property type="entry name" value="Cell_Envelope_Assoc"/>
</dbReference>
<proteinExistence type="predicted"/>
<dbReference type="InterPro" id="IPR014729">
    <property type="entry name" value="Rossmann-like_a/b/a_fold"/>
</dbReference>
<feature type="domain" description="DUF218" evidence="1">
    <location>
        <begin position="32"/>
        <end position="149"/>
    </location>
</feature>
<dbReference type="PANTHER" id="PTHR30336">
    <property type="entry name" value="INNER MEMBRANE PROTEIN, PROBABLE PERMEASE"/>
    <property type="match status" value="1"/>
</dbReference>
<name>A0A0J6CUP6_9BACL</name>
<keyword evidence="3" id="KW-1185">Reference proteome</keyword>
<evidence type="ECO:0000313" key="3">
    <source>
        <dbReference type="Proteomes" id="UP000035996"/>
    </source>
</evidence>
<dbReference type="AlphaFoldDB" id="A0A0J6CUP6"/>
<evidence type="ECO:0000259" key="1">
    <source>
        <dbReference type="Pfam" id="PF02698"/>
    </source>
</evidence>
<organism evidence="2 3">
    <name type="scientific">Guptibacillus hwajinpoensis</name>
    <dbReference type="NCBI Taxonomy" id="208199"/>
    <lineage>
        <taxon>Bacteria</taxon>
        <taxon>Bacillati</taxon>
        <taxon>Bacillota</taxon>
        <taxon>Bacilli</taxon>
        <taxon>Bacillales</taxon>
        <taxon>Guptibacillaceae</taxon>
        <taxon>Guptibacillus</taxon>
    </lineage>
</organism>
<dbReference type="OrthoDB" id="9782395at2"/>
<dbReference type="InterPro" id="IPR003848">
    <property type="entry name" value="DUF218"/>
</dbReference>
<accession>A0A0J6CUP6</accession>
<dbReference type="Gene3D" id="3.40.50.620">
    <property type="entry name" value="HUPs"/>
    <property type="match status" value="1"/>
</dbReference>
<protein>
    <recommendedName>
        <fullName evidence="1">DUF218 domain-containing protein</fullName>
    </recommendedName>
</protein>
<dbReference type="EMBL" id="LELK01000004">
    <property type="protein sequence ID" value="KMM36918.1"/>
    <property type="molecule type" value="Genomic_DNA"/>
</dbReference>
<dbReference type="Proteomes" id="UP000035996">
    <property type="component" value="Unassembled WGS sequence"/>
</dbReference>
<reference evidence="2" key="1">
    <citation type="submission" date="2015-06" db="EMBL/GenBank/DDBJ databases">
        <authorList>
            <person name="Liu B."/>
            <person name="Wang J."/>
            <person name="Zhu Y."/>
            <person name="Liu G."/>
            <person name="Chen Q."/>
            <person name="Zheng C."/>
            <person name="Che J."/>
            <person name="Ge C."/>
            <person name="Shi H."/>
            <person name="Pan Z."/>
            <person name="Liu X."/>
        </authorList>
    </citation>
    <scope>NUCLEOTIDE SEQUENCE [LARGE SCALE GENOMIC DNA]</scope>
    <source>
        <strain evidence="2">DSM 16346</strain>
    </source>
</reference>
<dbReference type="STRING" id="157733.AB986_13470"/>
<dbReference type="Pfam" id="PF02698">
    <property type="entry name" value="DUF218"/>
    <property type="match status" value="1"/>
</dbReference>
<dbReference type="PANTHER" id="PTHR30336:SF20">
    <property type="entry name" value="DUF218 DOMAIN-CONTAINING PROTEIN"/>
    <property type="match status" value="1"/>
</dbReference>
<comment type="caution">
    <text evidence="2">The sequence shown here is derived from an EMBL/GenBank/DDBJ whole genome shotgun (WGS) entry which is preliminary data.</text>
</comment>
<dbReference type="CDD" id="cd06259">
    <property type="entry name" value="YdcF-like"/>
    <property type="match status" value="1"/>
</dbReference>
<evidence type="ECO:0000313" key="2">
    <source>
        <dbReference type="EMBL" id="KMM36918.1"/>
    </source>
</evidence>
<gene>
    <name evidence="2" type="ORF">AB986_13470</name>
</gene>
<dbReference type="GO" id="GO:0005886">
    <property type="term" value="C:plasma membrane"/>
    <property type="evidence" value="ECO:0007669"/>
    <property type="project" value="TreeGrafter"/>
</dbReference>
<sequence>MRLSELNPDRLSREQLTSFMFDDTCDDGNSGDCILVFGAKTIHRVEKAAKLYHDKRAPTILVTGSAARWGVNETPEAIWMKEHLTKLGVPEEDILVELEAANTTENVIASMMVLQQTYGLHMMKRLLIVSSPFHMKRCLLTLRTYMPDWITYTFCSDDRKIGQRGNWWTDSTEKARVIKEVHSISKYAGLGIIKDVDVPQL</sequence>